<feature type="transmembrane region" description="Helical" evidence="1">
    <location>
        <begin position="50"/>
        <end position="69"/>
    </location>
</feature>
<gene>
    <name evidence="2" type="primary">orf221</name>
</gene>
<proteinExistence type="predicted"/>
<dbReference type="RefSeq" id="YP_009237678.1">
    <property type="nucleotide sequence ID" value="NC_029643.1"/>
</dbReference>
<geneLocation type="mitochondrion" evidence="2"/>
<sequence>MLLSPLDQFRILPILPDNIGSFDILFTNSVLILLIALGSFLLCAKKKDELVFHLSFIWLGKLLFLAQSVTFFEVTLSAPQVLTLVVIFYSFLKATSCDPSYGLLPKTSSRLKRPPSDGLLSDTSSICLMCPSDNSELGDSVPFNWSLGFTEDENLPGLNLDEDFISKSLPSYLAEAVSLPITRENLKTFNESIKRAQIGMVHDNYRILPAEDVAKQAEATM</sequence>
<feature type="transmembrane region" description="Helical" evidence="1">
    <location>
        <begin position="81"/>
        <end position="104"/>
    </location>
</feature>
<dbReference type="AlphaFoldDB" id="A0A140F2Q3"/>
<keyword evidence="2" id="KW-0496">Mitochondrion</keyword>
<dbReference type="GeneID" id="26994749"/>
<evidence type="ECO:0000313" key="2">
    <source>
        <dbReference type="EMBL" id="AML60687.1"/>
    </source>
</evidence>
<keyword evidence="1" id="KW-1133">Transmembrane helix</keyword>
<evidence type="ECO:0000256" key="1">
    <source>
        <dbReference type="SAM" id="Phobius"/>
    </source>
</evidence>
<accession>A0A140F2Q3</accession>
<protein>
    <submittedName>
        <fullName evidence="2">Uncharacterized protein</fullName>
    </submittedName>
</protein>
<feature type="transmembrane region" description="Helical" evidence="1">
    <location>
        <begin position="20"/>
        <end position="43"/>
    </location>
</feature>
<keyword evidence="1" id="KW-0472">Membrane</keyword>
<dbReference type="EMBL" id="KU501220">
    <property type="protein sequence ID" value="AML60687.1"/>
    <property type="molecule type" value="Genomic_DNA"/>
</dbReference>
<keyword evidence="1" id="KW-0812">Transmembrane</keyword>
<name>A0A140F2Q3_9STRA</name>
<reference evidence="2" key="1">
    <citation type="journal article" date="2016" name="Genome Biol. Evol.">
        <title>A Comparative Analysis of Mitochondrial Genomes in Eustigmatophyte Algae.</title>
        <authorList>
            <person name="Sevcikova T."/>
            <person name="Klimes V."/>
            <person name="Zbrankova V."/>
            <person name="Strnad H."/>
            <person name="Hroudova M."/>
            <person name="Vlcek C."/>
            <person name="Elias M."/>
        </authorList>
    </citation>
    <scope>NUCLEOTIDE SEQUENCE</scope>
    <source>
        <strain evidence="2">CCALA 838</strain>
    </source>
</reference>
<organism evidence="2">
    <name type="scientific">Trachydiscus minutus</name>
    <dbReference type="NCBI Taxonomy" id="1032745"/>
    <lineage>
        <taxon>Eukaryota</taxon>
        <taxon>Sar</taxon>
        <taxon>Stramenopiles</taxon>
        <taxon>Ochrophyta</taxon>
        <taxon>Eustigmatophyceae</taxon>
        <taxon>Goniochloridales</taxon>
        <taxon>Goniochloridaceae</taxon>
        <taxon>Trachydiscus</taxon>
    </lineage>
</organism>